<name>A0A9N7N5X1_STRHE</name>
<dbReference type="PANTHER" id="PTHR31672">
    <property type="entry name" value="BNACNNG10540D PROTEIN"/>
    <property type="match status" value="1"/>
</dbReference>
<protein>
    <recommendedName>
        <fullName evidence="2">F-box associated beta-propeller type 1 domain-containing protein</fullName>
    </recommendedName>
</protein>
<dbReference type="EMBL" id="CACSLK010020742">
    <property type="protein sequence ID" value="CAA0821216.1"/>
    <property type="molecule type" value="Genomic_DNA"/>
</dbReference>
<evidence type="ECO:0000313" key="3">
    <source>
        <dbReference type="EMBL" id="CAA0821216.1"/>
    </source>
</evidence>
<feature type="compositionally biased region" description="Polar residues" evidence="1">
    <location>
        <begin position="23"/>
        <end position="32"/>
    </location>
</feature>
<dbReference type="OrthoDB" id="591557at2759"/>
<sequence>MKNHPSRVLVPLEQPKTFVGNKDTGSAATTSFPSSPKRRPRARKIAKYELPLPCSILSSICFPSLKTKIEVQNCAVIPPKSATPVYEDKAKAEFEDSPNFTGQKIIATILLPSGGLKQVDLRTLLNGPHANATESRFPMKNPGNSVRIVGCCDGLVCLAVDGKQFSLWNPCTGNYKKLPEVDDDNMNFLFISKYGFGFDYGSCDYKVLGIMTGFSGPNRYQIMAKVYSLKADSWKKVEIFNDGLPTDDAAKFVGGKLHWGKKVGLNWEIVSFDLATETLGKVEPPLGFEGFFSASLGILGGCLCVLRDFRERNLDVWVLQHYGVGDSWVKMASIHYDIIRCVLRKGPYPEPLWMGPTGEVLLVCGSSFVIWDPSGGRLRCPETMKFGAFVEADVYTESLVSFGH</sequence>
<proteinExistence type="predicted"/>
<evidence type="ECO:0000313" key="4">
    <source>
        <dbReference type="Proteomes" id="UP001153555"/>
    </source>
</evidence>
<dbReference type="Proteomes" id="UP001153555">
    <property type="component" value="Unassembled WGS sequence"/>
</dbReference>
<gene>
    <name evidence="3" type="ORF">SHERM_19218</name>
</gene>
<feature type="region of interest" description="Disordered" evidence="1">
    <location>
        <begin position="1"/>
        <end position="40"/>
    </location>
</feature>
<dbReference type="InterPro" id="IPR017451">
    <property type="entry name" value="F-box-assoc_interact_dom"/>
</dbReference>
<keyword evidence="4" id="KW-1185">Reference proteome</keyword>
<comment type="caution">
    <text evidence="3">The sequence shown here is derived from an EMBL/GenBank/DDBJ whole genome shotgun (WGS) entry which is preliminary data.</text>
</comment>
<dbReference type="AlphaFoldDB" id="A0A9N7N5X1"/>
<feature type="domain" description="F-box associated beta-propeller type 1" evidence="2">
    <location>
        <begin position="144"/>
        <end position="335"/>
    </location>
</feature>
<dbReference type="Pfam" id="PF07734">
    <property type="entry name" value="FBA_1"/>
    <property type="match status" value="1"/>
</dbReference>
<dbReference type="NCBIfam" id="TIGR01640">
    <property type="entry name" value="F_box_assoc_1"/>
    <property type="match status" value="1"/>
</dbReference>
<evidence type="ECO:0000256" key="1">
    <source>
        <dbReference type="SAM" id="MobiDB-lite"/>
    </source>
</evidence>
<dbReference type="PANTHER" id="PTHR31672:SF13">
    <property type="entry name" value="F-BOX PROTEIN CPR30-LIKE"/>
    <property type="match status" value="1"/>
</dbReference>
<evidence type="ECO:0000259" key="2">
    <source>
        <dbReference type="Pfam" id="PF07734"/>
    </source>
</evidence>
<dbReference type="InterPro" id="IPR050796">
    <property type="entry name" value="SCF_F-box_component"/>
</dbReference>
<accession>A0A9N7N5X1</accession>
<dbReference type="InterPro" id="IPR006527">
    <property type="entry name" value="F-box-assoc_dom_typ1"/>
</dbReference>
<reference evidence="3" key="1">
    <citation type="submission" date="2019-12" db="EMBL/GenBank/DDBJ databases">
        <authorList>
            <person name="Scholes J."/>
        </authorList>
    </citation>
    <scope>NUCLEOTIDE SEQUENCE</scope>
</reference>
<organism evidence="3 4">
    <name type="scientific">Striga hermonthica</name>
    <name type="common">Purple witchweed</name>
    <name type="synonym">Buchnera hermonthica</name>
    <dbReference type="NCBI Taxonomy" id="68872"/>
    <lineage>
        <taxon>Eukaryota</taxon>
        <taxon>Viridiplantae</taxon>
        <taxon>Streptophyta</taxon>
        <taxon>Embryophyta</taxon>
        <taxon>Tracheophyta</taxon>
        <taxon>Spermatophyta</taxon>
        <taxon>Magnoliopsida</taxon>
        <taxon>eudicotyledons</taxon>
        <taxon>Gunneridae</taxon>
        <taxon>Pentapetalae</taxon>
        <taxon>asterids</taxon>
        <taxon>lamiids</taxon>
        <taxon>Lamiales</taxon>
        <taxon>Orobanchaceae</taxon>
        <taxon>Buchnereae</taxon>
        <taxon>Striga</taxon>
    </lineage>
</organism>